<sequence length="627" mass="72826">MNPNNRQGDPNQNRSENGDEAIPPHHQYPYNSYYNYFIPPQYYPPPQNMYYSPFEQYQPQNEVTNPTLLRMFANAAPPQHQMFDQYNMFGPPRMMFPHAPTPQYSQEKQIENVLKAMILQDDGSREEPKIEEPQPAVAQNAVETPAIVEEQVANVKKIEVEKQPQPTDGKKKKRAQNATRKPHVFDQSRKKFSDDMLIMPDLKLNRDCASKITKVLIKLYKDLAPTQQELLKKEKFFERLSTIVKGRWPDAELNLFGSSASSLCVRGSWDIDICLVVKLIPNTRKRSNSKTQPVVDAEPQKIIPEPEVDPEVDEDDNDDQEPAQQSTSTPQKGVRRKKGFRKVPLTEEQALKKNYVSQLTQVLEKHQMRQIKPLFNARVPIVKFVDPDSSLNVDICVNNILAVHNTRLLKEYATFDQRCSQLIYVVKYWASMREINHPYHGTLSSYSYTLLVIHYLQRGANPPVLPVLQDKEQFDTLEFESNMVDGLDASIYDCSYFDPSKITQEHFPKRNTELVGDLLVGFFKYYAFIFDFNTDIICIRYMEQTVRSQHEDREYITKEEKGWTNYAEVRNAMCIEDPFETNYNVSRTCSRDGLAQIQYELVRAYHMLCKQQDLKINVCARLSINKS</sequence>
<name>A0AAW2ZA61_9EUKA</name>
<evidence type="ECO:0000313" key="13">
    <source>
        <dbReference type="EMBL" id="KAL0486178.1"/>
    </source>
</evidence>
<comment type="cofactor">
    <cofactor evidence="2">
        <name>Mg(2+)</name>
        <dbReference type="ChEBI" id="CHEBI:18420"/>
    </cofactor>
</comment>
<dbReference type="Proteomes" id="UP001431209">
    <property type="component" value="Unassembled WGS sequence"/>
</dbReference>
<dbReference type="InterPro" id="IPR054708">
    <property type="entry name" value="MTPAP-like_central"/>
</dbReference>
<dbReference type="Gene3D" id="3.30.460.10">
    <property type="entry name" value="Beta Polymerase, domain 2"/>
    <property type="match status" value="2"/>
</dbReference>
<accession>A0AAW2ZA61</accession>
<dbReference type="AlphaFoldDB" id="A0AAW2ZA61"/>
<organism evidence="13 14">
    <name type="scientific">Acrasis kona</name>
    <dbReference type="NCBI Taxonomy" id="1008807"/>
    <lineage>
        <taxon>Eukaryota</taxon>
        <taxon>Discoba</taxon>
        <taxon>Heterolobosea</taxon>
        <taxon>Tetramitia</taxon>
        <taxon>Eutetramitia</taxon>
        <taxon>Acrasidae</taxon>
        <taxon>Acrasis</taxon>
    </lineage>
</organism>
<dbReference type="PANTHER" id="PTHR12271">
    <property type="entry name" value="POLY A POLYMERASE CID PAP -RELATED"/>
    <property type="match status" value="1"/>
</dbReference>
<comment type="cofactor">
    <cofactor evidence="1">
        <name>Mn(2+)</name>
        <dbReference type="ChEBI" id="CHEBI:29035"/>
    </cofactor>
</comment>
<reference evidence="13 14" key="1">
    <citation type="submission" date="2024-03" db="EMBL/GenBank/DDBJ databases">
        <title>The Acrasis kona genome and developmental transcriptomes reveal deep origins of eukaryotic multicellular pathways.</title>
        <authorList>
            <person name="Sheikh S."/>
            <person name="Fu C.-J."/>
            <person name="Brown M.W."/>
            <person name="Baldauf S.L."/>
        </authorList>
    </citation>
    <scope>NUCLEOTIDE SEQUENCE [LARGE SCALE GENOMIC DNA]</scope>
    <source>
        <strain evidence="13 14">ATCC MYA-3509</strain>
    </source>
</reference>
<evidence type="ECO:0000256" key="8">
    <source>
        <dbReference type="ARBA" id="ARBA00022842"/>
    </source>
</evidence>
<dbReference type="SUPFAM" id="SSF81301">
    <property type="entry name" value="Nucleotidyltransferase"/>
    <property type="match status" value="1"/>
</dbReference>
<evidence type="ECO:0000256" key="9">
    <source>
        <dbReference type="ARBA" id="ARBA00049105"/>
    </source>
</evidence>
<proteinExistence type="predicted"/>
<evidence type="ECO:0000256" key="6">
    <source>
        <dbReference type="ARBA" id="ARBA00022679"/>
    </source>
</evidence>
<keyword evidence="13" id="KW-0548">Nucleotidyltransferase</keyword>
<evidence type="ECO:0000259" key="12">
    <source>
        <dbReference type="Pfam" id="PF22600"/>
    </source>
</evidence>
<feature type="compositionally biased region" description="Polar residues" evidence="10">
    <location>
        <begin position="1"/>
        <end position="15"/>
    </location>
</feature>
<protein>
    <recommendedName>
        <fullName evidence="4">RNA uridylyltransferase</fullName>
        <ecNumber evidence="4">2.7.7.52</ecNumber>
    </recommendedName>
</protein>
<evidence type="ECO:0000313" key="14">
    <source>
        <dbReference type="Proteomes" id="UP001431209"/>
    </source>
</evidence>
<dbReference type="EC" id="2.7.7.52" evidence="4"/>
<keyword evidence="6" id="KW-0808">Transferase</keyword>
<dbReference type="Gene3D" id="1.10.1410.10">
    <property type="match status" value="1"/>
</dbReference>
<dbReference type="GO" id="GO:0005739">
    <property type="term" value="C:mitochondrion"/>
    <property type="evidence" value="ECO:0007669"/>
    <property type="project" value="UniProtKB-ARBA"/>
</dbReference>
<keyword evidence="7" id="KW-0479">Metal-binding</keyword>
<dbReference type="Pfam" id="PF22600">
    <property type="entry name" value="MTPAP-like_central"/>
    <property type="match status" value="1"/>
</dbReference>
<dbReference type="GO" id="GO:0031123">
    <property type="term" value="P:RNA 3'-end processing"/>
    <property type="evidence" value="ECO:0007669"/>
    <property type="project" value="TreeGrafter"/>
</dbReference>
<dbReference type="InterPro" id="IPR043519">
    <property type="entry name" value="NT_sf"/>
</dbReference>
<evidence type="ECO:0000256" key="1">
    <source>
        <dbReference type="ARBA" id="ARBA00001936"/>
    </source>
</evidence>
<dbReference type="GO" id="GO:0046872">
    <property type="term" value="F:metal ion binding"/>
    <property type="evidence" value="ECO:0007669"/>
    <property type="project" value="UniProtKB-KW"/>
</dbReference>
<dbReference type="GO" id="GO:0050265">
    <property type="term" value="F:RNA uridylyltransferase activity"/>
    <property type="evidence" value="ECO:0007669"/>
    <property type="project" value="UniProtKB-EC"/>
</dbReference>
<comment type="catalytic activity">
    <reaction evidence="9">
        <text>RNA(n) + UTP = RNA(n)-3'-uridine ribonucleotide + diphosphate</text>
        <dbReference type="Rhea" id="RHEA:14785"/>
        <dbReference type="Rhea" id="RHEA-COMP:14527"/>
        <dbReference type="Rhea" id="RHEA-COMP:17348"/>
        <dbReference type="ChEBI" id="CHEBI:33019"/>
        <dbReference type="ChEBI" id="CHEBI:46398"/>
        <dbReference type="ChEBI" id="CHEBI:140395"/>
        <dbReference type="ChEBI" id="CHEBI:173116"/>
        <dbReference type="EC" id="2.7.7.52"/>
    </reaction>
</comment>
<dbReference type="InterPro" id="IPR002058">
    <property type="entry name" value="PAP_assoc"/>
</dbReference>
<evidence type="ECO:0000256" key="2">
    <source>
        <dbReference type="ARBA" id="ARBA00001946"/>
    </source>
</evidence>
<gene>
    <name evidence="13" type="ORF">AKO1_001840</name>
</gene>
<feature type="compositionally biased region" description="Acidic residues" evidence="10">
    <location>
        <begin position="306"/>
        <end position="321"/>
    </location>
</feature>
<dbReference type="PANTHER" id="PTHR12271:SF40">
    <property type="entry name" value="POLY(A) RNA POLYMERASE GLD2"/>
    <property type="match status" value="1"/>
</dbReference>
<feature type="region of interest" description="Disordered" evidence="10">
    <location>
        <begin position="158"/>
        <end position="186"/>
    </location>
</feature>
<feature type="region of interest" description="Disordered" evidence="10">
    <location>
        <begin position="286"/>
        <end position="339"/>
    </location>
</feature>
<feature type="domain" description="Poly(A) RNA polymerase mitochondrial-like central palm" evidence="12">
    <location>
        <begin position="212"/>
        <end position="413"/>
    </location>
</feature>
<keyword evidence="8" id="KW-0460">Magnesium</keyword>
<comment type="subcellular location">
    <subcellularLocation>
        <location evidence="3">Cytoplasm</location>
    </subcellularLocation>
</comment>
<comment type="caution">
    <text evidence="13">The sequence shown here is derived from an EMBL/GenBank/DDBJ whole genome shotgun (WGS) entry which is preliminary data.</text>
</comment>
<dbReference type="SUPFAM" id="SSF81631">
    <property type="entry name" value="PAP/OAS1 substrate-binding domain"/>
    <property type="match status" value="1"/>
</dbReference>
<dbReference type="Pfam" id="PF03828">
    <property type="entry name" value="PAP_assoc"/>
    <property type="match status" value="1"/>
</dbReference>
<feature type="domain" description="PAP-associated" evidence="11">
    <location>
        <begin position="515"/>
        <end position="582"/>
    </location>
</feature>
<evidence type="ECO:0000256" key="7">
    <source>
        <dbReference type="ARBA" id="ARBA00022723"/>
    </source>
</evidence>
<evidence type="ECO:0000256" key="10">
    <source>
        <dbReference type="SAM" id="MobiDB-lite"/>
    </source>
</evidence>
<evidence type="ECO:0000256" key="3">
    <source>
        <dbReference type="ARBA" id="ARBA00004496"/>
    </source>
</evidence>
<evidence type="ECO:0000256" key="5">
    <source>
        <dbReference type="ARBA" id="ARBA00022490"/>
    </source>
</evidence>
<evidence type="ECO:0000256" key="4">
    <source>
        <dbReference type="ARBA" id="ARBA00012472"/>
    </source>
</evidence>
<keyword evidence="5" id="KW-0963">Cytoplasm</keyword>
<dbReference type="CDD" id="cd05402">
    <property type="entry name" value="NT_PAP_TUTase"/>
    <property type="match status" value="1"/>
</dbReference>
<evidence type="ECO:0000259" key="11">
    <source>
        <dbReference type="Pfam" id="PF03828"/>
    </source>
</evidence>
<keyword evidence="14" id="KW-1185">Reference proteome</keyword>
<dbReference type="EMBL" id="JAOPGA020001203">
    <property type="protein sequence ID" value="KAL0486178.1"/>
    <property type="molecule type" value="Genomic_DNA"/>
</dbReference>
<feature type="region of interest" description="Disordered" evidence="10">
    <location>
        <begin position="1"/>
        <end position="25"/>
    </location>
</feature>